<dbReference type="EMBL" id="GBRH01232583">
    <property type="protein sequence ID" value="JAD65312.1"/>
    <property type="molecule type" value="Transcribed_RNA"/>
</dbReference>
<name>A0A0A9C198_ARUDO</name>
<protein>
    <submittedName>
        <fullName evidence="1">Uncharacterized protein</fullName>
    </submittedName>
</protein>
<accession>A0A0A9C198</accession>
<proteinExistence type="predicted"/>
<sequence>MFACRFTLNLGHFARPETIEACGFSPEILSKLRGFYYLLRFGYYCVHFSDCPFNTGMALLSRCT</sequence>
<reference evidence="1" key="1">
    <citation type="submission" date="2014-09" db="EMBL/GenBank/DDBJ databases">
        <authorList>
            <person name="Magalhaes I.L.F."/>
            <person name="Oliveira U."/>
            <person name="Santos F.R."/>
            <person name="Vidigal T.H.D.A."/>
            <person name="Brescovit A.D."/>
            <person name="Santos A.J."/>
        </authorList>
    </citation>
    <scope>NUCLEOTIDE SEQUENCE</scope>
    <source>
        <tissue evidence="1">Shoot tissue taken approximately 20 cm above the soil surface</tissue>
    </source>
</reference>
<organism evidence="1">
    <name type="scientific">Arundo donax</name>
    <name type="common">Giant reed</name>
    <name type="synonym">Donax arundinaceus</name>
    <dbReference type="NCBI Taxonomy" id="35708"/>
    <lineage>
        <taxon>Eukaryota</taxon>
        <taxon>Viridiplantae</taxon>
        <taxon>Streptophyta</taxon>
        <taxon>Embryophyta</taxon>
        <taxon>Tracheophyta</taxon>
        <taxon>Spermatophyta</taxon>
        <taxon>Magnoliopsida</taxon>
        <taxon>Liliopsida</taxon>
        <taxon>Poales</taxon>
        <taxon>Poaceae</taxon>
        <taxon>PACMAD clade</taxon>
        <taxon>Arundinoideae</taxon>
        <taxon>Arundineae</taxon>
        <taxon>Arundo</taxon>
    </lineage>
</organism>
<evidence type="ECO:0000313" key="1">
    <source>
        <dbReference type="EMBL" id="JAD65312.1"/>
    </source>
</evidence>
<reference evidence="1" key="2">
    <citation type="journal article" date="2015" name="Data Brief">
        <title>Shoot transcriptome of the giant reed, Arundo donax.</title>
        <authorList>
            <person name="Barrero R.A."/>
            <person name="Guerrero F.D."/>
            <person name="Moolhuijzen P."/>
            <person name="Goolsby J.A."/>
            <person name="Tidwell J."/>
            <person name="Bellgard S.E."/>
            <person name="Bellgard M.I."/>
        </authorList>
    </citation>
    <scope>NUCLEOTIDE SEQUENCE</scope>
    <source>
        <tissue evidence="1">Shoot tissue taken approximately 20 cm above the soil surface</tissue>
    </source>
</reference>
<dbReference type="AlphaFoldDB" id="A0A0A9C198"/>